<keyword evidence="1" id="KW-1133">Transmembrane helix</keyword>
<proteinExistence type="predicted"/>
<keyword evidence="3" id="KW-1185">Reference proteome</keyword>
<feature type="transmembrane region" description="Helical" evidence="1">
    <location>
        <begin position="6"/>
        <end position="31"/>
    </location>
</feature>
<evidence type="ECO:0000313" key="2">
    <source>
        <dbReference type="EMBL" id="ADB31186.1"/>
    </source>
</evidence>
<accession>D2PS62</accession>
<evidence type="ECO:0000313" key="3">
    <source>
        <dbReference type="Proteomes" id="UP000007967"/>
    </source>
</evidence>
<gene>
    <name evidence="2" type="ordered locus">Kfla_2104</name>
</gene>
<name>D2PS62_KRIFD</name>
<dbReference type="Proteomes" id="UP000007967">
    <property type="component" value="Chromosome"/>
</dbReference>
<dbReference type="EMBL" id="CP001736">
    <property type="protein sequence ID" value="ADB31186.1"/>
    <property type="molecule type" value="Genomic_DNA"/>
</dbReference>
<sequence>MKSSGSVWLVYGVAVVVTFLVGVVAFSVFVLSKVFGGSEPEGSGAAEGAGVVQAAPSVRPSAVVPKVTAARVYGVRAVVADERQVVVVVATPVGCTRFLRATAYAEGPGAVAVRVTQQVEKPGCAWQRKPVLVTARRAMGDRALIVNGVLWTPTANGAYRQALGGAERTGN</sequence>
<dbReference type="AlphaFoldDB" id="D2PS62"/>
<dbReference type="OrthoDB" id="3831294at2"/>
<protein>
    <submittedName>
        <fullName evidence="2">Uncharacterized protein</fullName>
    </submittedName>
</protein>
<keyword evidence="1" id="KW-0812">Transmembrane</keyword>
<reference evidence="3" key="1">
    <citation type="submission" date="2009-09" db="EMBL/GenBank/DDBJ databases">
        <title>The complete genome of Kribbella flavida DSM 17836.</title>
        <authorList>
            <consortium name="US DOE Joint Genome Institute (JGI-PGF)"/>
            <person name="Lucas S."/>
            <person name="Copeland A."/>
            <person name="Lapidus A."/>
            <person name="Glavina del Rio T."/>
            <person name="Dalin E."/>
            <person name="Tice H."/>
            <person name="Bruce D."/>
            <person name="Goodwin L."/>
            <person name="Pitluck S."/>
            <person name="Kyrpides N."/>
            <person name="Mavromatis K."/>
            <person name="Ivanova N."/>
            <person name="Saunders E."/>
            <person name="Brettin T."/>
            <person name="Detter J.C."/>
            <person name="Han C."/>
            <person name="Larimer F."/>
            <person name="Land M."/>
            <person name="Hauser L."/>
            <person name="Markowitz V."/>
            <person name="Cheng J.-F."/>
            <person name="Hugenholtz P."/>
            <person name="Woyke T."/>
            <person name="Wu D."/>
            <person name="Pukall R."/>
            <person name="Klenk H.-P."/>
            <person name="Eisen J.A."/>
        </authorList>
    </citation>
    <scope>NUCLEOTIDE SEQUENCE [LARGE SCALE GENOMIC DNA]</scope>
    <source>
        <strain evidence="3">DSM 17836 / JCM 10339 / NBRC 14399</strain>
    </source>
</reference>
<dbReference type="RefSeq" id="WP_012919742.1">
    <property type="nucleotide sequence ID" value="NC_013729.1"/>
</dbReference>
<evidence type="ECO:0000256" key="1">
    <source>
        <dbReference type="SAM" id="Phobius"/>
    </source>
</evidence>
<keyword evidence="1" id="KW-0472">Membrane</keyword>
<dbReference type="HOGENOM" id="CLU_1560933_0_0_11"/>
<organism evidence="2 3">
    <name type="scientific">Kribbella flavida (strain DSM 17836 / JCM 10339 / NBRC 14399)</name>
    <dbReference type="NCBI Taxonomy" id="479435"/>
    <lineage>
        <taxon>Bacteria</taxon>
        <taxon>Bacillati</taxon>
        <taxon>Actinomycetota</taxon>
        <taxon>Actinomycetes</taxon>
        <taxon>Propionibacteriales</taxon>
        <taxon>Kribbellaceae</taxon>
        <taxon>Kribbella</taxon>
    </lineage>
</organism>
<dbReference type="KEGG" id="kfl:Kfla_2104"/>
<reference evidence="2 3" key="2">
    <citation type="journal article" date="2010" name="Stand. Genomic Sci.">
        <title>Complete genome sequence of Kribbella flavida type strain (IFO 14399).</title>
        <authorList>
            <person name="Pukall R."/>
            <person name="Lapidus A."/>
            <person name="Glavina Del Rio T."/>
            <person name="Copeland A."/>
            <person name="Tice H."/>
            <person name="Cheng J.-F."/>
            <person name="Lucas S."/>
            <person name="Chen F."/>
            <person name="Nolan M."/>
            <person name="LaButti K."/>
            <person name="Pati A."/>
            <person name="Ivanova N."/>
            <person name="Mavrommatis K."/>
            <person name="Mikhailova N."/>
            <person name="Pitluck S."/>
            <person name="Bruce D."/>
            <person name="Goodwin L."/>
            <person name="Land M."/>
            <person name="Hauser L."/>
            <person name="Chang Y.-J."/>
            <person name="Jeffries C.D."/>
            <person name="Chen A."/>
            <person name="Palaniappan K."/>
            <person name="Chain P."/>
            <person name="Rohde M."/>
            <person name="Goeker M."/>
            <person name="Bristow J."/>
            <person name="Eisen J.A."/>
            <person name="Markowitz V."/>
            <person name="Hugenholtz P."/>
            <person name="Kyrpides N.C."/>
            <person name="Klenk H.-P."/>
            <person name="Brettin T."/>
        </authorList>
    </citation>
    <scope>NUCLEOTIDE SEQUENCE [LARGE SCALE GENOMIC DNA]</scope>
    <source>
        <strain evidence="3">DSM 17836 / JCM 10339 / NBRC 14399</strain>
    </source>
</reference>